<dbReference type="Proteomes" id="UP000799437">
    <property type="component" value="Unassembled WGS sequence"/>
</dbReference>
<organism evidence="1 2">
    <name type="scientific">Pseudovirgaria hyperparasitica</name>
    <dbReference type="NCBI Taxonomy" id="470096"/>
    <lineage>
        <taxon>Eukaryota</taxon>
        <taxon>Fungi</taxon>
        <taxon>Dikarya</taxon>
        <taxon>Ascomycota</taxon>
        <taxon>Pezizomycotina</taxon>
        <taxon>Dothideomycetes</taxon>
        <taxon>Dothideomycetes incertae sedis</taxon>
        <taxon>Acrospermales</taxon>
        <taxon>Acrospermaceae</taxon>
        <taxon>Pseudovirgaria</taxon>
    </lineage>
</organism>
<dbReference type="GeneID" id="54482293"/>
<sequence>MFSTVESIELTDGLVRFDPLRPWLPGPPPIRRQIPVQEVDDGYKKESRAPLHVPINTMRLSSALELNRYSGMGNPLQPAYVFHGCGNKVSSAILESFSKWGPSIRFSRPRGYFSCSPAVYWTNSLAFAIGWCAFTETGQWLPKLNEREQDFECVVYVSKVIMGDLESPAGTCLLSPPSTEIEETDLVNWCNQNVAKSPRKGRIPPPGCVNAEWSIIGSRIPKHTVDGLGTAMSDEAELFKGVDVSQIWIYAACDESSSVSMANLGVEIIHVTNKVNGCQ</sequence>
<dbReference type="OrthoDB" id="3718975at2759"/>
<reference evidence="1" key="1">
    <citation type="journal article" date="2020" name="Stud. Mycol.">
        <title>101 Dothideomycetes genomes: a test case for predicting lifestyles and emergence of pathogens.</title>
        <authorList>
            <person name="Haridas S."/>
            <person name="Albert R."/>
            <person name="Binder M."/>
            <person name="Bloem J."/>
            <person name="Labutti K."/>
            <person name="Salamov A."/>
            <person name="Andreopoulos B."/>
            <person name="Baker S."/>
            <person name="Barry K."/>
            <person name="Bills G."/>
            <person name="Bluhm B."/>
            <person name="Cannon C."/>
            <person name="Castanera R."/>
            <person name="Culley D."/>
            <person name="Daum C."/>
            <person name="Ezra D."/>
            <person name="Gonzalez J."/>
            <person name="Henrissat B."/>
            <person name="Kuo A."/>
            <person name="Liang C."/>
            <person name="Lipzen A."/>
            <person name="Lutzoni F."/>
            <person name="Magnuson J."/>
            <person name="Mondo S."/>
            <person name="Nolan M."/>
            <person name="Ohm R."/>
            <person name="Pangilinan J."/>
            <person name="Park H.-J."/>
            <person name="Ramirez L."/>
            <person name="Alfaro M."/>
            <person name="Sun H."/>
            <person name="Tritt A."/>
            <person name="Yoshinaga Y."/>
            <person name="Zwiers L.-H."/>
            <person name="Turgeon B."/>
            <person name="Goodwin S."/>
            <person name="Spatafora J."/>
            <person name="Crous P."/>
            <person name="Grigoriev I."/>
        </authorList>
    </citation>
    <scope>NUCLEOTIDE SEQUENCE</scope>
    <source>
        <strain evidence="1">CBS 121739</strain>
    </source>
</reference>
<protein>
    <submittedName>
        <fullName evidence="1">Uncharacterized protein</fullName>
    </submittedName>
</protein>
<evidence type="ECO:0000313" key="1">
    <source>
        <dbReference type="EMBL" id="KAF2758233.1"/>
    </source>
</evidence>
<keyword evidence="2" id="KW-1185">Reference proteome</keyword>
<accession>A0A6A6W6I8</accession>
<proteinExistence type="predicted"/>
<evidence type="ECO:0000313" key="2">
    <source>
        <dbReference type="Proteomes" id="UP000799437"/>
    </source>
</evidence>
<dbReference type="AlphaFoldDB" id="A0A6A6W6I8"/>
<dbReference type="RefSeq" id="XP_033600684.1">
    <property type="nucleotide sequence ID" value="XM_033741239.1"/>
</dbReference>
<name>A0A6A6W6I8_9PEZI</name>
<gene>
    <name evidence="1" type="ORF">EJ05DRAFT_381875</name>
</gene>
<dbReference type="EMBL" id="ML996572">
    <property type="protein sequence ID" value="KAF2758233.1"/>
    <property type="molecule type" value="Genomic_DNA"/>
</dbReference>